<keyword evidence="5 6" id="KW-0472">Membrane</keyword>
<dbReference type="RefSeq" id="XP_038976593.1">
    <property type="nucleotide sequence ID" value="XM_039120665.1"/>
</dbReference>
<dbReference type="AlphaFoldDB" id="A0A8B8ZYG0"/>
<evidence type="ECO:0000256" key="5">
    <source>
        <dbReference type="ARBA" id="ARBA00023136"/>
    </source>
</evidence>
<evidence type="ECO:0000256" key="4">
    <source>
        <dbReference type="ARBA" id="ARBA00022989"/>
    </source>
</evidence>
<dbReference type="PANTHER" id="PTHR32191">
    <property type="entry name" value="TETRASPANIN-8-RELATED"/>
    <property type="match status" value="1"/>
</dbReference>
<proteinExistence type="inferred from homology"/>
<dbReference type="GO" id="GO:0009734">
    <property type="term" value="P:auxin-activated signaling pathway"/>
    <property type="evidence" value="ECO:0007669"/>
    <property type="project" value="InterPro"/>
</dbReference>
<evidence type="ECO:0000256" key="1">
    <source>
        <dbReference type="ARBA" id="ARBA00004370"/>
    </source>
</evidence>
<comment type="similarity">
    <text evidence="2">Belongs to the tetraspanin (TM4SF) family.</text>
</comment>
<evidence type="ECO:0000256" key="2">
    <source>
        <dbReference type="ARBA" id="ARBA00006840"/>
    </source>
</evidence>
<sequence>MTSQEDCDMWQNDPFLLCYDCNPARCVLDNIKNDWKRIDIINIIALIFLIIVYSIRCYAFRNNTLQNTQDIWKVFHLRAAGFDEVSLQLPQVFDSSLCTCWVLATCLLRLS</sequence>
<evidence type="ECO:0000256" key="6">
    <source>
        <dbReference type="SAM" id="Phobius"/>
    </source>
</evidence>
<keyword evidence="7" id="KW-1185">Reference proteome</keyword>
<dbReference type="InterPro" id="IPR044991">
    <property type="entry name" value="TET_plant"/>
</dbReference>
<keyword evidence="3 6" id="KW-0812">Transmembrane</keyword>
<comment type="subcellular location">
    <subcellularLocation>
        <location evidence="1">Membrane</location>
    </subcellularLocation>
</comment>
<keyword evidence="4 6" id="KW-1133">Transmembrane helix</keyword>
<protein>
    <submittedName>
        <fullName evidence="8">Tetraspanin-7-like</fullName>
    </submittedName>
</protein>
<evidence type="ECO:0000256" key="3">
    <source>
        <dbReference type="ARBA" id="ARBA00022692"/>
    </source>
</evidence>
<evidence type="ECO:0000313" key="7">
    <source>
        <dbReference type="Proteomes" id="UP000228380"/>
    </source>
</evidence>
<dbReference type="KEGG" id="pda:120107396"/>
<dbReference type="Proteomes" id="UP000228380">
    <property type="component" value="Unplaced"/>
</dbReference>
<dbReference type="GO" id="GO:0016020">
    <property type="term" value="C:membrane"/>
    <property type="evidence" value="ECO:0007669"/>
    <property type="project" value="UniProtKB-SubCell"/>
</dbReference>
<evidence type="ECO:0000313" key="8">
    <source>
        <dbReference type="RefSeq" id="XP_038976593.1"/>
    </source>
</evidence>
<name>A0A8B8ZYG0_PHODC</name>
<feature type="transmembrane region" description="Helical" evidence="6">
    <location>
        <begin position="40"/>
        <end position="59"/>
    </location>
</feature>
<gene>
    <name evidence="8" type="primary">LOC120107396</name>
</gene>
<organism evidence="7 8">
    <name type="scientific">Phoenix dactylifera</name>
    <name type="common">Date palm</name>
    <dbReference type="NCBI Taxonomy" id="42345"/>
    <lineage>
        <taxon>Eukaryota</taxon>
        <taxon>Viridiplantae</taxon>
        <taxon>Streptophyta</taxon>
        <taxon>Embryophyta</taxon>
        <taxon>Tracheophyta</taxon>
        <taxon>Spermatophyta</taxon>
        <taxon>Magnoliopsida</taxon>
        <taxon>Liliopsida</taxon>
        <taxon>Arecaceae</taxon>
        <taxon>Coryphoideae</taxon>
        <taxon>Phoeniceae</taxon>
        <taxon>Phoenix</taxon>
    </lineage>
</organism>
<accession>A0A8B8ZYG0</accession>
<reference evidence="8" key="1">
    <citation type="submission" date="2025-08" db="UniProtKB">
        <authorList>
            <consortium name="RefSeq"/>
        </authorList>
    </citation>
    <scope>IDENTIFICATION</scope>
    <source>
        <tissue evidence="8">Young leaves</tissue>
    </source>
</reference>
<dbReference type="GeneID" id="120107396"/>